<comment type="caution">
    <text evidence="2">The sequence shown here is derived from an EMBL/GenBank/DDBJ whole genome shotgun (WGS) entry which is preliminary data.</text>
</comment>
<proteinExistence type="predicted"/>
<keyword evidence="3" id="KW-1185">Reference proteome</keyword>
<feature type="domain" description="Transposase DDE" evidence="1">
    <location>
        <begin position="6"/>
        <end position="101"/>
    </location>
</feature>
<organism evidence="2 3">
    <name type="scientific">Oceanobacillus luteolus</name>
    <dbReference type="NCBI Taxonomy" id="1274358"/>
    <lineage>
        <taxon>Bacteria</taxon>
        <taxon>Bacillati</taxon>
        <taxon>Bacillota</taxon>
        <taxon>Bacilli</taxon>
        <taxon>Bacillales</taxon>
        <taxon>Bacillaceae</taxon>
        <taxon>Oceanobacillus</taxon>
    </lineage>
</organism>
<dbReference type="PANTHER" id="PTHR33408">
    <property type="entry name" value="TRANSPOSASE"/>
    <property type="match status" value="1"/>
</dbReference>
<reference evidence="3" key="1">
    <citation type="journal article" date="2019" name="Int. J. Syst. Evol. Microbiol.">
        <title>The Global Catalogue of Microorganisms (GCM) 10K type strain sequencing project: providing services to taxonomists for standard genome sequencing and annotation.</title>
        <authorList>
            <consortium name="The Broad Institute Genomics Platform"/>
            <consortium name="The Broad Institute Genome Sequencing Center for Infectious Disease"/>
            <person name="Wu L."/>
            <person name="Ma J."/>
        </authorList>
    </citation>
    <scope>NUCLEOTIDE SEQUENCE [LARGE SCALE GENOMIC DNA]</scope>
    <source>
        <strain evidence="3">CGMCC 1.12376</strain>
    </source>
</reference>
<dbReference type="Pfam" id="PF13751">
    <property type="entry name" value="DDE_Tnp_1_6"/>
    <property type="match status" value="1"/>
</dbReference>
<evidence type="ECO:0000313" key="3">
    <source>
        <dbReference type="Proteomes" id="UP001597221"/>
    </source>
</evidence>
<sequence>REYKSNPKQCVGCPLLKECTRSKNHQKVVTRHVWVEHKEKVRENRLSSSGKMLYKYRKEKVERSFADSKELHGLRYCRLRGLHNASEQVLLTAACQNMKKIAIHLSRLG</sequence>
<dbReference type="EMBL" id="JBHUDE010000001">
    <property type="protein sequence ID" value="MFD1606073.1"/>
    <property type="molecule type" value="Genomic_DNA"/>
</dbReference>
<dbReference type="Proteomes" id="UP001597221">
    <property type="component" value="Unassembled WGS sequence"/>
</dbReference>
<name>A0ABW4HKE6_9BACI</name>
<dbReference type="RefSeq" id="WP_379595438.1">
    <property type="nucleotide sequence ID" value="NZ_JBHUDE010000001.1"/>
</dbReference>
<dbReference type="PANTHER" id="PTHR33408:SF2">
    <property type="entry name" value="TRANSPOSASE DDE DOMAIN-CONTAINING PROTEIN"/>
    <property type="match status" value="1"/>
</dbReference>
<protein>
    <submittedName>
        <fullName evidence="2">Transposase</fullName>
    </submittedName>
</protein>
<accession>A0ABW4HKE6</accession>
<dbReference type="InterPro" id="IPR025668">
    <property type="entry name" value="Tnp_DDE_dom"/>
</dbReference>
<evidence type="ECO:0000259" key="1">
    <source>
        <dbReference type="Pfam" id="PF13751"/>
    </source>
</evidence>
<gene>
    <name evidence="2" type="ORF">ACFSBH_00005</name>
</gene>
<evidence type="ECO:0000313" key="2">
    <source>
        <dbReference type="EMBL" id="MFD1606073.1"/>
    </source>
</evidence>
<feature type="non-terminal residue" evidence="2">
    <location>
        <position position="1"/>
    </location>
</feature>